<dbReference type="PANTHER" id="PTHR43110:SF1">
    <property type="entry name" value="THIOL PEROXIDASE"/>
    <property type="match status" value="1"/>
</dbReference>
<accession>A0A383A0Z2</accession>
<dbReference type="Gene3D" id="3.40.30.10">
    <property type="entry name" value="Glutaredoxin"/>
    <property type="match status" value="1"/>
</dbReference>
<dbReference type="AlphaFoldDB" id="A0A383A0Z2"/>
<organism evidence="3">
    <name type="scientific">marine metagenome</name>
    <dbReference type="NCBI Taxonomy" id="408172"/>
    <lineage>
        <taxon>unclassified sequences</taxon>
        <taxon>metagenomes</taxon>
        <taxon>ecological metagenomes</taxon>
    </lineage>
</organism>
<evidence type="ECO:0000259" key="2">
    <source>
        <dbReference type="Pfam" id="PF00578"/>
    </source>
</evidence>
<dbReference type="InterPro" id="IPR050455">
    <property type="entry name" value="Tpx_Peroxidase_subfamily"/>
</dbReference>
<evidence type="ECO:0000256" key="1">
    <source>
        <dbReference type="ARBA" id="ARBA00023284"/>
    </source>
</evidence>
<dbReference type="InterPro" id="IPR036249">
    <property type="entry name" value="Thioredoxin-like_sf"/>
</dbReference>
<dbReference type="GO" id="GO:0016209">
    <property type="term" value="F:antioxidant activity"/>
    <property type="evidence" value="ECO:0007669"/>
    <property type="project" value="InterPro"/>
</dbReference>
<protein>
    <recommendedName>
        <fullName evidence="2">Alkyl hydroperoxide reductase subunit C/ Thiol specific antioxidant domain-containing protein</fullName>
    </recommendedName>
</protein>
<dbReference type="PANTHER" id="PTHR43110">
    <property type="entry name" value="THIOL PEROXIDASE"/>
    <property type="match status" value="1"/>
</dbReference>
<keyword evidence="1" id="KW-0676">Redox-active center</keyword>
<dbReference type="EMBL" id="UINC01187911">
    <property type="protein sequence ID" value="SVE00875.1"/>
    <property type="molecule type" value="Genomic_DNA"/>
</dbReference>
<name>A0A383A0Z2_9ZZZZ</name>
<dbReference type="InterPro" id="IPR000866">
    <property type="entry name" value="AhpC/TSA"/>
</dbReference>
<sequence>KIGVTFPILSDYSRSTVEAYGIALHDFAGMPGYTASERAVFIVDEQGDVMWKWVGENPGLQPDYDAVLAAVGA</sequence>
<dbReference type="Pfam" id="PF00578">
    <property type="entry name" value="AhpC-TSA"/>
    <property type="match status" value="1"/>
</dbReference>
<evidence type="ECO:0000313" key="3">
    <source>
        <dbReference type="EMBL" id="SVE00875.1"/>
    </source>
</evidence>
<dbReference type="GO" id="GO:0016491">
    <property type="term" value="F:oxidoreductase activity"/>
    <property type="evidence" value="ECO:0007669"/>
    <property type="project" value="InterPro"/>
</dbReference>
<proteinExistence type="predicted"/>
<dbReference type="SUPFAM" id="SSF52833">
    <property type="entry name" value="Thioredoxin-like"/>
    <property type="match status" value="1"/>
</dbReference>
<gene>
    <name evidence="3" type="ORF">METZ01_LOCUS453729</name>
</gene>
<feature type="non-terminal residue" evidence="3">
    <location>
        <position position="1"/>
    </location>
</feature>
<feature type="domain" description="Alkyl hydroperoxide reductase subunit C/ Thiol specific antioxidant" evidence="2">
    <location>
        <begin position="2"/>
        <end position="51"/>
    </location>
</feature>
<reference evidence="3" key="1">
    <citation type="submission" date="2018-05" db="EMBL/GenBank/DDBJ databases">
        <authorList>
            <person name="Lanie J.A."/>
            <person name="Ng W.-L."/>
            <person name="Kazmierczak K.M."/>
            <person name="Andrzejewski T.M."/>
            <person name="Davidsen T.M."/>
            <person name="Wayne K.J."/>
            <person name="Tettelin H."/>
            <person name="Glass J.I."/>
            <person name="Rusch D."/>
            <person name="Podicherti R."/>
            <person name="Tsui H.-C.T."/>
            <person name="Winkler M.E."/>
        </authorList>
    </citation>
    <scope>NUCLEOTIDE SEQUENCE</scope>
</reference>